<reference evidence="1" key="1">
    <citation type="submission" date="2021-05" db="EMBL/GenBank/DDBJ databases">
        <authorList>
            <person name="Pietrasiak N."/>
            <person name="Ward R."/>
            <person name="Stajich J.E."/>
            <person name="Kurbessoian T."/>
        </authorList>
    </citation>
    <scope>NUCLEOTIDE SEQUENCE</scope>
    <source>
        <strain evidence="1">CPER-KK1</strain>
    </source>
</reference>
<name>A0A951PJZ6_9CYAN</name>
<protein>
    <submittedName>
        <fullName evidence="1">DUF11 domain-containing protein</fullName>
    </submittedName>
</protein>
<accession>A0A951PJZ6</accession>
<dbReference type="InterPro" id="IPR047589">
    <property type="entry name" value="DUF11_rpt"/>
</dbReference>
<dbReference type="InterPro" id="IPR014468">
    <property type="entry name" value="UCP014979"/>
</dbReference>
<gene>
    <name evidence="1" type="ORF">KME25_07495</name>
</gene>
<dbReference type="PIRSF" id="PIRSF014979">
    <property type="entry name" value="UCP014979"/>
    <property type="match status" value="1"/>
</dbReference>
<evidence type="ECO:0000313" key="2">
    <source>
        <dbReference type="Proteomes" id="UP000753908"/>
    </source>
</evidence>
<proteinExistence type="predicted"/>
<dbReference type="Proteomes" id="UP000753908">
    <property type="component" value="Unassembled WGS sequence"/>
</dbReference>
<dbReference type="NCBIfam" id="TIGR01451">
    <property type="entry name" value="B_ant_repeat"/>
    <property type="match status" value="1"/>
</dbReference>
<sequence length="173" mass="18958">MATMPFVSGMPVLAQLQEAGENLVQNIQPQQVELNLSAQKKLVELDETGKEKVTWQALEGQVVVQPGDVLRYTVSSENTSERPAENLVITQPIPQRTTYILQSANSNNGATMTYSIDNATTFVENPTIQVTLPDGTVEIRPAPAEAYTHIRWDFSKPLNPATAASASYEVTVR</sequence>
<organism evidence="1 2">
    <name type="scientific">Symplocastrum torsivum CPER-KK1</name>
    <dbReference type="NCBI Taxonomy" id="450513"/>
    <lineage>
        <taxon>Bacteria</taxon>
        <taxon>Bacillati</taxon>
        <taxon>Cyanobacteriota</taxon>
        <taxon>Cyanophyceae</taxon>
        <taxon>Oscillatoriophycideae</taxon>
        <taxon>Oscillatoriales</taxon>
        <taxon>Microcoleaceae</taxon>
        <taxon>Symplocastrum</taxon>
    </lineage>
</organism>
<reference evidence="1" key="2">
    <citation type="journal article" date="2022" name="Microbiol. Resour. Announc.">
        <title>Metagenome Sequencing to Explore Phylogenomics of Terrestrial Cyanobacteria.</title>
        <authorList>
            <person name="Ward R.D."/>
            <person name="Stajich J.E."/>
            <person name="Johansen J.R."/>
            <person name="Huntemann M."/>
            <person name="Clum A."/>
            <person name="Foster B."/>
            <person name="Foster B."/>
            <person name="Roux S."/>
            <person name="Palaniappan K."/>
            <person name="Varghese N."/>
            <person name="Mukherjee S."/>
            <person name="Reddy T.B.K."/>
            <person name="Daum C."/>
            <person name="Copeland A."/>
            <person name="Chen I.A."/>
            <person name="Ivanova N.N."/>
            <person name="Kyrpides N.C."/>
            <person name="Shapiro N."/>
            <person name="Eloe-Fadrosh E.A."/>
            <person name="Pietrasiak N."/>
        </authorList>
    </citation>
    <scope>NUCLEOTIDE SEQUENCE</scope>
    <source>
        <strain evidence="1">CPER-KK1</strain>
    </source>
</reference>
<evidence type="ECO:0000313" key="1">
    <source>
        <dbReference type="EMBL" id="MBW4544269.1"/>
    </source>
</evidence>
<comment type="caution">
    <text evidence="1">The sequence shown here is derived from an EMBL/GenBank/DDBJ whole genome shotgun (WGS) entry which is preliminary data.</text>
</comment>
<dbReference type="AlphaFoldDB" id="A0A951PJZ6"/>
<dbReference type="EMBL" id="JAHHIF010000007">
    <property type="protein sequence ID" value="MBW4544269.1"/>
    <property type="molecule type" value="Genomic_DNA"/>
</dbReference>